<dbReference type="EMBL" id="JANBVB010000002">
    <property type="protein sequence ID" value="KAJ2900819.1"/>
    <property type="molecule type" value="Genomic_DNA"/>
</dbReference>
<accession>A0ACC1M9E8</accession>
<name>A0ACC1M9E8_9FUNG</name>
<sequence>MDDRNKTEVAHAVARWATDELGFRKQSTLVSAKGEERIETADVEPLLQGELVRILDLATRHVVSSRRASYARHKLAAYCAQHISDAKLSQFSYVALRRSLKQLEAKEGTLLSHIKSVEHDNRAAIQSINDLESKRNATEARIRELRLQILVKQAVAEKIRRLSKRMKMLVQEMTSSYSSTQATSSLDFAWSIDAVSSQRSRGTLPPVDCIGKLMAQLQDAKPATTDGGQGNSEYRSADKLAVVDGVGGQTHEAAVAKLRDQLIRVESACEKSRAIKAEARTTFERWTEQSNAAAYLRTASESAETEEAIAQLSDTSGKLFAEPFAPWHKRDGVEYAEYLKQLKIVRAGEAQQ</sequence>
<dbReference type="Proteomes" id="UP001139981">
    <property type="component" value="Unassembled WGS sequence"/>
</dbReference>
<evidence type="ECO:0000313" key="1">
    <source>
        <dbReference type="EMBL" id="KAJ2900819.1"/>
    </source>
</evidence>
<evidence type="ECO:0000313" key="2">
    <source>
        <dbReference type="Proteomes" id="UP001139981"/>
    </source>
</evidence>
<keyword evidence="2" id="KW-1185">Reference proteome</keyword>
<proteinExistence type="predicted"/>
<gene>
    <name evidence="1" type="ORF">IWW38_000194</name>
</gene>
<reference evidence="1" key="1">
    <citation type="submission" date="2022-07" db="EMBL/GenBank/DDBJ databases">
        <title>Phylogenomic reconstructions and comparative analyses of Kickxellomycotina fungi.</title>
        <authorList>
            <person name="Reynolds N.K."/>
            <person name="Stajich J.E."/>
            <person name="Barry K."/>
            <person name="Grigoriev I.V."/>
            <person name="Crous P."/>
            <person name="Smith M.E."/>
        </authorList>
    </citation>
    <scope>NUCLEOTIDE SEQUENCE</scope>
    <source>
        <strain evidence="1">CBS 190363</strain>
    </source>
</reference>
<comment type="caution">
    <text evidence="1">The sequence shown here is derived from an EMBL/GenBank/DDBJ whole genome shotgun (WGS) entry which is preliminary data.</text>
</comment>
<protein>
    <submittedName>
        <fullName evidence="1">Uncharacterized protein</fullName>
    </submittedName>
</protein>
<organism evidence="1 2">
    <name type="scientific">Coemansia aciculifera</name>
    <dbReference type="NCBI Taxonomy" id="417176"/>
    <lineage>
        <taxon>Eukaryota</taxon>
        <taxon>Fungi</taxon>
        <taxon>Fungi incertae sedis</taxon>
        <taxon>Zoopagomycota</taxon>
        <taxon>Kickxellomycotina</taxon>
        <taxon>Kickxellomycetes</taxon>
        <taxon>Kickxellales</taxon>
        <taxon>Kickxellaceae</taxon>
        <taxon>Coemansia</taxon>
    </lineage>
</organism>